<dbReference type="EMBL" id="SJCY01000007">
    <property type="protein sequence ID" value="TDG35964.1"/>
    <property type="molecule type" value="Genomic_DNA"/>
</dbReference>
<gene>
    <name evidence="1" type="ORF">EZJ43_11490</name>
</gene>
<dbReference type="Proteomes" id="UP000295668">
    <property type="component" value="Unassembled WGS sequence"/>
</dbReference>
<reference evidence="1 2" key="1">
    <citation type="submission" date="2019-02" db="EMBL/GenBank/DDBJ databases">
        <title>Pedobacter sp. nov., a novel speices isolated from soil of pinguins habitat in Antarcitica.</title>
        <authorList>
            <person name="He R.-H."/>
        </authorList>
    </citation>
    <scope>NUCLEOTIDE SEQUENCE [LARGE SCALE GENOMIC DNA]</scope>
    <source>
        <strain evidence="1 2">E01020</strain>
    </source>
</reference>
<evidence type="ECO:0000313" key="1">
    <source>
        <dbReference type="EMBL" id="TDG35964.1"/>
    </source>
</evidence>
<sequence>MVVSPPATTNDVYAVGYTQPASATRQVASLWKNGAFTQLTDGSAIATATSVFVLGNDVYVGGNDNLKARIWKNGVAINLPDKGFSGYVNAIYVVGADVYAAGGVTTTISGGISNACMWKNGALIILDDINNSNASGIFVNGTDVYVCGRTTDSQLIKTSVLWKNGVKTKLSDGTDAGATGVFVSGNDVYVSGTIAGKIVNNVTTYSKAVVWKNGTAITLSDGSSGGVEASSVFVNGQDVYVAGSFPNANIWKNGVATPIVEANASSSAQCIFVLGSDVYLGGDRNSTASYFKNGVRVQLTQNPPLGSSMVKGIFVK</sequence>
<keyword evidence="2" id="KW-1185">Reference proteome</keyword>
<protein>
    <submittedName>
        <fullName evidence="1">Uncharacterized protein</fullName>
    </submittedName>
</protein>
<organism evidence="1 2">
    <name type="scientific">Pedobacter changchengzhani</name>
    <dbReference type="NCBI Taxonomy" id="2529274"/>
    <lineage>
        <taxon>Bacteria</taxon>
        <taxon>Pseudomonadati</taxon>
        <taxon>Bacteroidota</taxon>
        <taxon>Sphingobacteriia</taxon>
        <taxon>Sphingobacteriales</taxon>
        <taxon>Sphingobacteriaceae</taxon>
        <taxon>Pedobacter</taxon>
    </lineage>
</organism>
<comment type="caution">
    <text evidence="1">The sequence shown here is derived from an EMBL/GenBank/DDBJ whole genome shotgun (WGS) entry which is preliminary data.</text>
</comment>
<dbReference type="OrthoDB" id="708305at2"/>
<dbReference type="SUPFAM" id="SSF50965">
    <property type="entry name" value="Galactose oxidase, central domain"/>
    <property type="match status" value="1"/>
</dbReference>
<proteinExistence type="predicted"/>
<dbReference type="RefSeq" id="WP_133262854.1">
    <property type="nucleotide sequence ID" value="NZ_SJCY01000007.1"/>
</dbReference>
<name>A0A4R5MJZ2_9SPHI</name>
<dbReference type="InterPro" id="IPR011043">
    <property type="entry name" value="Gal_Oxase/kelch_b-propeller"/>
</dbReference>
<dbReference type="AlphaFoldDB" id="A0A4R5MJZ2"/>
<accession>A0A4R5MJZ2</accession>
<evidence type="ECO:0000313" key="2">
    <source>
        <dbReference type="Proteomes" id="UP000295668"/>
    </source>
</evidence>